<gene>
    <name evidence="16" type="ORF">DNTS_006360</name>
</gene>
<evidence type="ECO:0000256" key="5">
    <source>
        <dbReference type="ARBA" id="ARBA00022725"/>
    </source>
</evidence>
<evidence type="ECO:0000256" key="12">
    <source>
        <dbReference type="ARBA" id="ARBA00023224"/>
    </source>
</evidence>
<feature type="transmembrane region" description="Helical" evidence="14">
    <location>
        <begin position="61"/>
        <end position="81"/>
    </location>
</feature>
<keyword evidence="7 13" id="KW-0297">G-protein coupled receptor</keyword>
<accession>A0A553Q5H5</accession>
<dbReference type="EMBL" id="SRMA01026311">
    <property type="protein sequence ID" value="TRY85174.1"/>
    <property type="molecule type" value="Genomic_DNA"/>
</dbReference>
<dbReference type="InterPro" id="IPR052921">
    <property type="entry name" value="GPCR1_Superfamily_Member"/>
</dbReference>
<dbReference type="OrthoDB" id="6151005at2759"/>
<dbReference type="PROSITE" id="PS50262">
    <property type="entry name" value="G_PROTEIN_RECEP_F1_2"/>
    <property type="match status" value="2"/>
</dbReference>
<reference evidence="16 17" key="1">
    <citation type="journal article" date="2019" name="Sci. Data">
        <title>Hybrid genome assembly and annotation of Danionella translucida.</title>
        <authorList>
            <person name="Kadobianskyi M."/>
            <person name="Schulze L."/>
            <person name="Schuelke M."/>
            <person name="Judkewitz B."/>
        </authorList>
    </citation>
    <scope>NUCLEOTIDE SEQUENCE [LARGE SCALE GENOMIC DNA]</scope>
    <source>
        <strain evidence="16 17">Bolton</strain>
    </source>
</reference>
<dbReference type="GO" id="GO:0004930">
    <property type="term" value="F:G protein-coupled receptor activity"/>
    <property type="evidence" value="ECO:0007669"/>
    <property type="project" value="UniProtKB-KW"/>
</dbReference>
<dbReference type="PRINTS" id="PR00245">
    <property type="entry name" value="OLFACTORYR"/>
</dbReference>
<feature type="domain" description="G-protein coupled receptors family 1 profile" evidence="15">
    <location>
        <begin position="43"/>
        <end position="291"/>
    </location>
</feature>
<dbReference type="AlphaFoldDB" id="A0A553Q5H5"/>
<dbReference type="PRINTS" id="PR00237">
    <property type="entry name" value="GPCRRHODOPSN"/>
</dbReference>
<evidence type="ECO:0000256" key="7">
    <source>
        <dbReference type="ARBA" id="ARBA00023040"/>
    </source>
</evidence>
<dbReference type="Pfam" id="PF13853">
    <property type="entry name" value="7tm_4"/>
    <property type="match status" value="2"/>
</dbReference>
<evidence type="ECO:0000256" key="6">
    <source>
        <dbReference type="ARBA" id="ARBA00022989"/>
    </source>
</evidence>
<feature type="transmembrane region" description="Helical" evidence="14">
    <location>
        <begin position="555"/>
        <end position="575"/>
    </location>
</feature>
<organism evidence="16 17">
    <name type="scientific">Danionella cerebrum</name>
    <dbReference type="NCBI Taxonomy" id="2873325"/>
    <lineage>
        <taxon>Eukaryota</taxon>
        <taxon>Metazoa</taxon>
        <taxon>Chordata</taxon>
        <taxon>Craniata</taxon>
        <taxon>Vertebrata</taxon>
        <taxon>Euteleostomi</taxon>
        <taxon>Actinopterygii</taxon>
        <taxon>Neopterygii</taxon>
        <taxon>Teleostei</taxon>
        <taxon>Ostariophysi</taxon>
        <taxon>Cypriniformes</taxon>
        <taxon>Danionidae</taxon>
        <taxon>Danioninae</taxon>
        <taxon>Danionella</taxon>
    </lineage>
</organism>
<dbReference type="GO" id="GO:0004984">
    <property type="term" value="F:olfactory receptor activity"/>
    <property type="evidence" value="ECO:0007669"/>
    <property type="project" value="InterPro"/>
</dbReference>
<feature type="transmembrane region" description="Helical" evidence="14">
    <location>
        <begin position="235"/>
        <end position="255"/>
    </location>
</feature>
<dbReference type="PANTHER" id="PTHR26451:SF871">
    <property type="entry name" value="ODORANT RECEPTOR-RELATED"/>
    <property type="match status" value="1"/>
</dbReference>
<comment type="caution">
    <text evidence="16">The sequence shown here is derived from an EMBL/GenBank/DDBJ whole genome shotgun (WGS) entry which is preliminary data.</text>
</comment>
<keyword evidence="11" id="KW-0325">Glycoprotein</keyword>
<feature type="transmembrane region" description="Helical" evidence="14">
    <location>
        <begin position="587"/>
        <end position="609"/>
    </location>
</feature>
<keyword evidence="9" id="KW-1015">Disulfide bond</keyword>
<evidence type="ECO:0000313" key="16">
    <source>
        <dbReference type="EMBL" id="TRY85174.1"/>
    </source>
</evidence>
<feature type="domain" description="G-protein coupled receptors family 1 profile" evidence="15">
    <location>
        <begin position="357"/>
        <end position="607"/>
    </location>
</feature>
<keyword evidence="17" id="KW-1185">Reference proteome</keyword>
<keyword evidence="8 14" id="KW-0472">Membrane</keyword>
<evidence type="ECO:0000256" key="9">
    <source>
        <dbReference type="ARBA" id="ARBA00023157"/>
    </source>
</evidence>
<evidence type="ECO:0000313" key="17">
    <source>
        <dbReference type="Proteomes" id="UP000316079"/>
    </source>
</evidence>
<evidence type="ECO:0000256" key="3">
    <source>
        <dbReference type="ARBA" id="ARBA00022606"/>
    </source>
</evidence>
<feature type="transmembrane region" description="Helical" evidence="14">
    <location>
        <begin position="414"/>
        <end position="436"/>
    </location>
</feature>
<dbReference type="Proteomes" id="UP000316079">
    <property type="component" value="Unassembled WGS sequence"/>
</dbReference>
<evidence type="ECO:0000256" key="14">
    <source>
        <dbReference type="SAM" id="Phobius"/>
    </source>
</evidence>
<evidence type="ECO:0000256" key="8">
    <source>
        <dbReference type="ARBA" id="ARBA00023136"/>
    </source>
</evidence>
<keyword evidence="4 13" id="KW-0812">Transmembrane</keyword>
<dbReference type="PROSITE" id="PS00237">
    <property type="entry name" value="G_PROTEIN_RECEP_F1_1"/>
    <property type="match status" value="1"/>
</dbReference>
<comment type="similarity">
    <text evidence="13">Belongs to the G-protein coupled receptor 1 family.</text>
</comment>
<keyword evidence="10 13" id="KW-0675">Receptor</keyword>
<evidence type="ECO:0000256" key="2">
    <source>
        <dbReference type="ARBA" id="ARBA00022475"/>
    </source>
</evidence>
<feature type="transmembrane region" description="Helical" evidence="14">
    <location>
        <begin position="93"/>
        <end position="122"/>
    </location>
</feature>
<feature type="transmembrane region" description="Helical" evidence="14">
    <location>
        <begin position="349"/>
        <end position="367"/>
    </location>
</feature>
<dbReference type="GO" id="GO:0005549">
    <property type="term" value="F:odorant binding"/>
    <property type="evidence" value="ECO:0007669"/>
    <property type="project" value="TreeGrafter"/>
</dbReference>
<dbReference type="PANTHER" id="PTHR26451">
    <property type="entry name" value="G_PROTEIN_RECEP_F1_2 DOMAIN-CONTAINING PROTEIN"/>
    <property type="match status" value="1"/>
</dbReference>
<feature type="transmembrane region" description="Helical" evidence="14">
    <location>
        <begin position="374"/>
        <end position="394"/>
    </location>
</feature>
<evidence type="ECO:0000259" key="15">
    <source>
        <dbReference type="PROSITE" id="PS50262"/>
    </source>
</evidence>
<feature type="transmembrane region" description="Helical" evidence="14">
    <location>
        <begin position="198"/>
        <end position="223"/>
    </location>
</feature>
<dbReference type="FunFam" id="1.20.1070.10:FF:000024">
    <property type="entry name" value="Olfactory receptor"/>
    <property type="match status" value="2"/>
</dbReference>
<evidence type="ECO:0000256" key="1">
    <source>
        <dbReference type="ARBA" id="ARBA00004651"/>
    </source>
</evidence>
<comment type="subcellular location">
    <subcellularLocation>
        <location evidence="1">Cell membrane</location>
        <topology evidence="1">Multi-pass membrane protein</topology>
    </subcellularLocation>
</comment>
<keyword evidence="2" id="KW-1003">Cell membrane</keyword>
<dbReference type="InterPro" id="IPR000725">
    <property type="entry name" value="Olfact_rcpt"/>
</dbReference>
<keyword evidence="6 14" id="KW-1133">Transmembrane helix</keyword>
<dbReference type="InterPro" id="IPR017452">
    <property type="entry name" value="GPCR_Rhodpsn_7TM"/>
</dbReference>
<evidence type="ECO:0000256" key="10">
    <source>
        <dbReference type="ARBA" id="ARBA00023170"/>
    </source>
</evidence>
<evidence type="ECO:0000256" key="11">
    <source>
        <dbReference type="ARBA" id="ARBA00023180"/>
    </source>
</evidence>
<dbReference type="Gene3D" id="1.20.1070.10">
    <property type="entry name" value="Rhodopsin 7-helix transmembrane proteins"/>
    <property type="match status" value="2"/>
</dbReference>
<protein>
    <recommendedName>
        <fullName evidence="15">G-protein coupled receptors family 1 profile domain-containing protein</fullName>
    </recommendedName>
</protein>
<proteinExistence type="inferred from homology"/>
<evidence type="ECO:0000256" key="13">
    <source>
        <dbReference type="RuleBase" id="RU000688"/>
    </source>
</evidence>
<name>A0A553Q5H5_9TELE</name>
<feature type="transmembrane region" description="Helical" evidence="14">
    <location>
        <begin position="143"/>
        <end position="164"/>
    </location>
</feature>
<dbReference type="SUPFAM" id="SSF81321">
    <property type="entry name" value="Family A G protein-coupled receptor-like"/>
    <property type="match status" value="2"/>
</dbReference>
<feature type="transmembrane region" description="Helical" evidence="14">
    <location>
        <begin position="456"/>
        <end position="478"/>
    </location>
</feature>
<keyword evidence="12 13" id="KW-0807">Transducer</keyword>
<dbReference type="GO" id="GO:0005886">
    <property type="term" value="C:plasma membrane"/>
    <property type="evidence" value="ECO:0007669"/>
    <property type="project" value="UniProtKB-SubCell"/>
</dbReference>
<feature type="transmembrane region" description="Helical" evidence="14">
    <location>
        <begin position="27"/>
        <end position="49"/>
    </location>
</feature>
<keyword evidence="5" id="KW-0552">Olfaction</keyword>
<evidence type="ECO:0000256" key="4">
    <source>
        <dbReference type="ARBA" id="ARBA00022692"/>
    </source>
</evidence>
<sequence>MLPPQENDSFILVFTLSGLNEMMGNRFVFFSLTALYYPLIILCNVTIICTIVSHKKLHEPMYVFICSLCMNALYGTSGFYPKFLYDLLSSDHVISYAGCLIQIFVIYSSTLCDISTLTVMAYDRYVAICRPLEYHSVMTNHRVVECIIFCWLSPCFCICVLIVLTSQLKLCGSFIDKLYCENWSVVKLSCYSTTVNNVIGYVIIITYFLHVVLIFFSYIHLVIKCRKSVEVRHKFVQTCVPHLLALLNVTVALLFDVLYTRYGSKSLPQNLRNFMALEFLLVPPMLNPLIYGLKLTRLRRETNSLTSIQHMKQEARLDLLDMENKTEFYLMLFENLGSIRYVLFTLGIFMYFVIILLNVLIILAVFLERSLHQPMYVLISCLSVNALFGTAGFFPRVLMDLLSDTHSISREVCVLQSFTIFTYVANEFSILMIMAFDRFAAISKPLHYHNIITPRFLGFLLLLNLTFPMILLGIAGLLTTKLTMCGNKLFKVYCHSFEMVKLSCDSVILQNMFGMFILITTTIIPFSLILFTYIKILIICQRNTSQFKSKAFQTCVPHIVVLLNFTIGIVSDVTLSRAPNVQLPVGLSIFLSLEFLIIPPILNPLVYAYNLPDIRKKIISLINPCR</sequence>
<dbReference type="InterPro" id="IPR000276">
    <property type="entry name" value="GPCR_Rhodpsn"/>
</dbReference>
<keyword evidence="3" id="KW-0716">Sensory transduction</keyword>
<feature type="transmembrane region" description="Helical" evidence="14">
    <location>
        <begin position="512"/>
        <end position="534"/>
    </location>
</feature>